<name>A0A1F8F2M3_9BACT</name>
<dbReference type="EMBL" id="MGJN01000007">
    <property type="protein sequence ID" value="OGN07372.1"/>
    <property type="molecule type" value="Genomic_DNA"/>
</dbReference>
<sequence length="267" mass="29490">MPDGSQKVEAIEQKELLVLEAKVIPPDGIELPVNWGDLGLQLIDSGVIDKEKFMAIYTNREDVSESDKKLLEESSNGKIIMTQRNANFLLNLFWALGLGNKNEILEKGPMTDQQYGGADKFASTGGWTLARGDAMDHYSKHSFVILTSSQQTLVERVSQNIYRPCCGNSAYFPDCNHGMAMLGLLELMASQGVSEREMYKVALQVNAYWFLDTYLTIAKYLETKGDSWQKADPKEILGPNYSSAAGYQKILSQVSPPTQRGGGSCGV</sequence>
<proteinExistence type="predicted"/>
<evidence type="ECO:0000313" key="1">
    <source>
        <dbReference type="EMBL" id="OGN07372.1"/>
    </source>
</evidence>
<accession>A0A1F8F2M3</accession>
<gene>
    <name evidence="1" type="ORF">A3B86_01315</name>
</gene>
<comment type="caution">
    <text evidence="1">The sequence shown here is derived from an EMBL/GenBank/DDBJ whole genome shotgun (WGS) entry which is preliminary data.</text>
</comment>
<dbReference type="AlphaFoldDB" id="A0A1F8F2M3"/>
<evidence type="ECO:0000313" key="2">
    <source>
        <dbReference type="Proteomes" id="UP000176834"/>
    </source>
</evidence>
<protein>
    <submittedName>
        <fullName evidence="1">Uncharacterized protein</fullName>
    </submittedName>
</protein>
<organism evidence="1 2">
    <name type="scientific">Candidatus Yanofskybacteria bacterium RIFCSPHIGHO2_02_FULL_38_22b</name>
    <dbReference type="NCBI Taxonomy" id="1802673"/>
    <lineage>
        <taxon>Bacteria</taxon>
        <taxon>Candidatus Yanofskyibacteriota</taxon>
    </lineage>
</organism>
<reference evidence="1 2" key="1">
    <citation type="journal article" date="2016" name="Nat. Commun.">
        <title>Thousands of microbial genomes shed light on interconnected biogeochemical processes in an aquifer system.</title>
        <authorList>
            <person name="Anantharaman K."/>
            <person name="Brown C.T."/>
            <person name="Hug L.A."/>
            <person name="Sharon I."/>
            <person name="Castelle C.J."/>
            <person name="Probst A.J."/>
            <person name="Thomas B.C."/>
            <person name="Singh A."/>
            <person name="Wilkins M.J."/>
            <person name="Karaoz U."/>
            <person name="Brodie E.L."/>
            <person name="Williams K.H."/>
            <person name="Hubbard S.S."/>
            <person name="Banfield J.F."/>
        </authorList>
    </citation>
    <scope>NUCLEOTIDE SEQUENCE [LARGE SCALE GENOMIC DNA]</scope>
</reference>
<dbReference type="Proteomes" id="UP000176834">
    <property type="component" value="Unassembled WGS sequence"/>
</dbReference>